<dbReference type="AlphaFoldDB" id="A0A0V0GKC1"/>
<evidence type="ECO:0000313" key="1">
    <source>
        <dbReference type="EMBL" id="JAP08494.1"/>
    </source>
</evidence>
<sequence length="63" mass="7401">MFLEKYREVAASAMFHLLCCQVLEMLKVSTMEFLNRIVSYVGGFQVLFADRSLVQMYQVDLRM</sequence>
<reference evidence="1" key="1">
    <citation type="submission" date="2015-12" db="EMBL/GenBank/DDBJ databases">
        <title>Gene expression during late stages of embryo sac development: a critical building block for successful pollen-pistil interactions.</title>
        <authorList>
            <person name="Liu Y."/>
            <person name="Joly V."/>
            <person name="Sabar M."/>
            <person name="Matton D.P."/>
        </authorList>
    </citation>
    <scope>NUCLEOTIDE SEQUENCE</scope>
</reference>
<protein>
    <submittedName>
        <fullName evidence="1">Putative ovule protein</fullName>
    </submittedName>
</protein>
<accession>A0A0V0GKC1</accession>
<organism evidence="1">
    <name type="scientific">Solanum chacoense</name>
    <name type="common">Chaco potato</name>
    <dbReference type="NCBI Taxonomy" id="4108"/>
    <lineage>
        <taxon>Eukaryota</taxon>
        <taxon>Viridiplantae</taxon>
        <taxon>Streptophyta</taxon>
        <taxon>Embryophyta</taxon>
        <taxon>Tracheophyta</taxon>
        <taxon>Spermatophyta</taxon>
        <taxon>Magnoliopsida</taxon>
        <taxon>eudicotyledons</taxon>
        <taxon>Gunneridae</taxon>
        <taxon>Pentapetalae</taxon>
        <taxon>asterids</taxon>
        <taxon>lamiids</taxon>
        <taxon>Solanales</taxon>
        <taxon>Solanaceae</taxon>
        <taxon>Solanoideae</taxon>
        <taxon>Solaneae</taxon>
        <taxon>Solanum</taxon>
    </lineage>
</organism>
<dbReference type="EMBL" id="GEDG01036804">
    <property type="protein sequence ID" value="JAP08494.1"/>
    <property type="molecule type" value="Transcribed_RNA"/>
</dbReference>
<feature type="non-terminal residue" evidence="1">
    <location>
        <position position="63"/>
    </location>
</feature>
<proteinExistence type="predicted"/>
<name>A0A0V0GKC1_SOLCH</name>